<dbReference type="PROSITE" id="PS50005">
    <property type="entry name" value="TPR"/>
    <property type="match status" value="1"/>
</dbReference>
<dbReference type="RefSeq" id="WP_306884568.1">
    <property type="nucleotide sequence ID" value="NZ_JAUSUL010000001.1"/>
</dbReference>
<evidence type="ECO:0000256" key="6">
    <source>
        <dbReference type="ARBA" id="ARBA00023049"/>
    </source>
</evidence>
<dbReference type="InterPro" id="IPR019734">
    <property type="entry name" value="TPR_rpt"/>
</dbReference>
<dbReference type="InterPro" id="IPR051156">
    <property type="entry name" value="Mito/Outer_Membr_Metalloprot"/>
</dbReference>
<evidence type="ECO:0000256" key="2">
    <source>
        <dbReference type="ARBA" id="ARBA00022670"/>
    </source>
</evidence>
<evidence type="ECO:0000313" key="10">
    <source>
        <dbReference type="Proteomes" id="UP001229244"/>
    </source>
</evidence>
<name>A0AAE3VN91_9HYPH</name>
<comment type="cofactor">
    <cofactor evidence="1">
        <name>Zn(2+)</name>
        <dbReference type="ChEBI" id="CHEBI:29105"/>
    </cofactor>
</comment>
<dbReference type="Pfam" id="PF13432">
    <property type="entry name" value="TPR_16"/>
    <property type="match status" value="1"/>
</dbReference>
<feature type="domain" description="Peptidase M48" evidence="8">
    <location>
        <begin position="67"/>
        <end position="255"/>
    </location>
</feature>
<dbReference type="GO" id="GO:0046872">
    <property type="term" value="F:metal ion binding"/>
    <property type="evidence" value="ECO:0007669"/>
    <property type="project" value="UniProtKB-KW"/>
</dbReference>
<dbReference type="Pfam" id="PF01435">
    <property type="entry name" value="Peptidase_M48"/>
    <property type="match status" value="1"/>
</dbReference>
<evidence type="ECO:0000313" key="9">
    <source>
        <dbReference type="EMBL" id="MDQ0314781.1"/>
    </source>
</evidence>
<evidence type="ECO:0000256" key="7">
    <source>
        <dbReference type="PROSITE-ProRule" id="PRU00339"/>
    </source>
</evidence>
<dbReference type="Gene3D" id="3.30.2010.10">
    <property type="entry name" value="Metalloproteases ('zincins'), catalytic domain"/>
    <property type="match status" value="1"/>
</dbReference>
<evidence type="ECO:0000256" key="4">
    <source>
        <dbReference type="ARBA" id="ARBA00022801"/>
    </source>
</evidence>
<dbReference type="GO" id="GO:0016020">
    <property type="term" value="C:membrane"/>
    <property type="evidence" value="ECO:0007669"/>
    <property type="project" value="TreeGrafter"/>
</dbReference>
<keyword evidence="5" id="KW-0862">Zinc</keyword>
<dbReference type="GO" id="GO:0051603">
    <property type="term" value="P:proteolysis involved in protein catabolic process"/>
    <property type="evidence" value="ECO:0007669"/>
    <property type="project" value="TreeGrafter"/>
</dbReference>
<dbReference type="InterPro" id="IPR011990">
    <property type="entry name" value="TPR-like_helical_dom_sf"/>
</dbReference>
<dbReference type="GO" id="GO:0004222">
    <property type="term" value="F:metalloendopeptidase activity"/>
    <property type="evidence" value="ECO:0007669"/>
    <property type="project" value="InterPro"/>
</dbReference>
<protein>
    <submittedName>
        <fullName evidence="9">Zn-dependent protease</fullName>
    </submittedName>
</protein>
<dbReference type="Proteomes" id="UP001229244">
    <property type="component" value="Unassembled WGS sequence"/>
</dbReference>
<keyword evidence="7" id="KW-0802">TPR repeat</keyword>
<dbReference type="PANTHER" id="PTHR22726:SF1">
    <property type="entry name" value="METALLOENDOPEPTIDASE OMA1, MITOCHONDRIAL"/>
    <property type="match status" value="1"/>
</dbReference>
<feature type="repeat" description="TPR" evidence="7">
    <location>
        <begin position="336"/>
        <end position="369"/>
    </location>
</feature>
<dbReference type="SUPFAM" id="SSF48452">
    <property type="entry name" value="TPR-like"/>
    <property type="match status" value="1"/>
</dbReference>
<reference evidence="9" key="1">
    <citation type="submission" date="2023-07" db="EMBL/GenBank/DDBJ databases">
        <title>Genomic Encyclopedia of Type Strains, Phase IV (KMG-IV): sequencing the most valuable type-strain genomes for metagenomic binning, comparative biology and taxonomic classification.</title>
        <authorList>
            <person name="Goeker M."/>
        </authorList>
    </citation>
    <scope>NUCLEOTIDE SEQUENCE</scope>
    <source>
        <strain evidence="9">DSM 21202</strain>
    </source>
</reference>
<evidence type="ECO:0000256" key="5">
    <source>
        <dbReference type="ARBA" id="ARBA00022833"/>
    </source>
</evidence>
<proteinExistence type="predicted"/>
<dbReference type="Gene3D" id="1.25.40.10">
    <property type="entry name" value="Tetratricopeptide repeat domain"/>
    <property type="match status" value="1"/>
</dbReference>
<keyword evidence="3" id="KW-0479">Metal-binding</keyword>
<dbReference type="PANTHER" id="PTHR22726">
    <property type="entry name" value="METALLOENDOPEPTIDASE OMA1"/>
    <property type="match status" value="1"/>
</dbReference>
<keyword evidence="2 9" id="KW-0645">Protease</keyword>
<dbReference type="CDD" id="cd07324">
    <property type="entry name" value="M48C_Oma1-like"/>
    <property type="match status" value="1"/>
</dbReference>
<organism evidence="9 10">
    <name type="scientific">Amorphus orientalis</name>
    <dbReference type="NCBI Taxonomy" id="649198"/>
    <lineage>
        <taxon>Bacteria</taxon>
        <taxon>Pseudomonadati</taxon>
        <taxon>Pseudomonadota</taxon>
        <taxon>Alphaproteobacteria</taxon>
        <taxon>Hyphomicrobiales</taxon>
        <taxon>Amorphaceae</taxon>
        <taxon>Amorphus</taxon>
    </lineage>
</organism>
<sequence length="476" mass="51180">MTTDLVQHGSAARTGARSRTMLRLVGGALAATASLQLALAPLPAAAQGRNLSIVRDAETEQLLRDYAAPIFRTAGIASANPEIILNNDDSFNAFVADPRRMFVNTGVIARSETPNEVIGVLAHETGHLAGGHLIRLRDALARAQVMAALATIAGVGAMAAGAATGNSQMGGAGAAAIGGGMGAAQRSLLSYQRGEEIAADRAALTYLRNTQQSARGLLSTLQDSADQQLFSARYADPYALSHPIARDRIAQLEEQAKKSPYWDAKDPPALQHRHDMVRAKLMAFTEHPNRVLRAYPTSDNSQPAQYARAIVAYRTGKPRQAQQVIDSLIRTEPGNPYFWELKGQAWLEAGRPREAIGPLQKAVEMAPRPGLMRIMLGQALVGANDPSLLPEAIRQLERGVREEPNSGLAYRQLAIAYARSGDTGLADVATARAMMMQGQYMEAKRYAQRAQAKLKHGTPGWLQADDILAYSPPSLR</sequence>
<keyword evidence="4" id="KW-0378">Hydrolase</keyword>
<keyword evidence="10" id="KW-1185">Reference proteome</keyword>
<accession>A0AAE3VN91</accession>
<comment type="caution">
    <text evidence="9">The sequence shown here is derived from an EMBL/GenBank/DDBJ whole genome shotgun (WGS) entry which is preliminary data.</text>
</comment>
<evidence type="ECO:0000259" key="8">
    <source>
        <dbReference type="Pfam" id="PF01435"/>
    </source>
</evidence>
<keyword evidence="6" id="KW-0482">Metalloprotease</keyword>
<evidence type="ECO:0000256" key="3">
    <source>
        <dbReference type="ARBA" id="ARBA00022723"/>
    </source>
</evidence>
<dbReference type="EMBL" id="JAUSUL010000001">
    <property type="protein sequence ID" value="MDQ0314781.1"/>
    <property type="molecule type" value="Genomic_DNA"/>
</dbReference>
<dbReference type="InterPro" id="IPR001915">
    <property type="entry name" value="Peptidase_M48"/>
</dbReference>
<gene>
    <name evidence="9" type="ORF">J2S73_001218</name>
</gene>
<evidence type="ECO:0000256" key="1">
    <source>
        <dbReference type="ARBA" id="ARBA00001947"/>
    </source>
</evidence>
<dbReference type="AlphaFoldDB" id="A0AAE3VN91"/>